<protein>
    <submittedName>
        <fullName evidence="1">Uncharacterized protein</fullName>
    </submittedName>
</protein>
<dbReference type="EMBL" id="BPLR01016000">
    <property type="protein sequence ID" value="GIY80337.1"/>
    <property type="molecule type" value="Genomic_DNA"/>
</dbReference>
<gene>
    <name evidence="1" type="ORF">CEXT_768771</name>
</gene>
<comment type="caution">
    <text evidence="1">The sequence shown here is derived from an EMBL/GenBank/DDBJ whole genome shotgun (WGS) entry which is preliminary data.</text>
</comment>
<keyword evidence="2" id="KW-1185">Reference proteome</keyword>
<dbReference type="Proteomes" id="UP001054945">
    <property type="component" value="Unassembled WGS sequence"/>
</dbReference>
<name>A0AAV4WBZ4_CAEEX</name>
<dbReference type="AlphaFoldDB" id="A0AAV4WBZ4"/>
<reference evidence="1 2" key="1">
    <citation type="submission" date="2021-06" db="EMBL/GenBank/DDBJ databases">
        <title>Caerostris extrusa draft genome.</title>
        <authorList>
            <person name="Kono N."/>
            <person name="Arakawa K."/>
        </authorList>
    </citation>
    <scope>NUCLEOTIDE SEQUENCE [LARGE SCALE GENOMIC DNA]</scope>
</reference>
<accession>A0AAV4WBZ4</accession>
<evidence type="ECO:0000313" key="1">
    <source>
        <dbReference type="EMBL" id="GIY80337.1"/>
    </source>
</evidence>
<sequence length="67" mass="7087">MVSPTYDGDEGGPCGGFSVHAADYAAVLALVSRPLDALDGQRAAVAHLLTVVQWKQDAACEWKETVQ</sequence>
<organism evidence="1 2">
    <name type="scientific">Caerostris extrusa</name>
    <name type="common">Bark spider</name>
    <name type="synonym">Caerostris bankana</name>
    <dbReference type="NCBI Taxonomy" id="172846"/>
    <lineage>
        <taxon>Eukaryota</taxon>
        <taxon>Metazoa</taxon>
        <taxon>Ecdysozoa</taxon>
        <taxon>Arthropoda</taxon>
        <taxon>Chelicerata</taxon>
        <taxon>Arachnida</taxon>
        <taxon>Araneae</taxon>
        <taxon>Araneomorphae</taxon>
        <taxon>Entelegynae</taxon>
        <taxon>Araneoidea</taxon>
        <taxon>Araneidae</taxon>
        <taxon>Caerostris</taxon>
    </lineage>
</organism>
<proteinExistence type="predicted"/>
<evidence type="ECO:0000313" key="2">
    <source>
        <dbReference type="Proteomes" id="UP001054945"/>
    </source>
</evidence>